<evidence type="ECO:0000259" key="4">
    <source>
        <dbReference type="Pfam" id="PF00440"/>
    </source>
</evidence>
<proteinExistence type="predicted"/>
<dbReference type="InterPro" id="IPR054156">
    <property type="entry name" value="YxaF_TetR_C"/>
</dbReference>
<dbReference type="InterPro" id="IPR036271">
    <property type="entry name" value="Tet_transcr_reg_TetR-rel_C_sf"/>
</dbReference>
<dbReference type="Pfam" id="PF21993">
    <property type="entry name" value="TetR_C_13_2"/>
    <property type="match status" value="1"/>
</dbReference>
<evidence type="ECO:0000256" key="1">
    <source>
        <dbReference type="ARBA" id="ARBA00023015"/>
    </source>
</evidence>
<comment type="caution">
    <text evidence="6">The sequence shown here is derived from an EMBL/GenBank/DDBJ whole genome shotgun (WGS) entry which is preliminary data.</text>
</comment>
<dbReference type="PANTHER" id="PTHR47506">
    <property type="entry name" value="TRANSCRIPTIONAL REGULATORY PROTEIN"/>
    <property type="match status" value="1"/>
</dbReference>
<evidence type="ECO:0000313" key="6">
    <source>
        <dbReference type="EMBL" id="KNA89993.1"/>
    </source>
</evidence>
<keyword evidence="2" id="KW-0238">DNA-binding</keyword>
<dbReference type="Gene3D" id="1.10.357.10">
    <property type="entry name" value="Tetracycline Repressor, domain 2"/>
    <property type="match status" value="1"/>
</dbReference>
<dbReference type="Proteomes" id="UP000037247">
    <property type="component" value="Unassembled WGS sequence"/>
</dbReference>
<keyword evidence="3" id="KW-0804">Transcription</keyword>
<sequence length="185" mass="19055">MGESLRRRGYSATGIKQVLDAAGVPNGSLYHHFPGGKRQVAGAALRSMGQAYAQLVGGLMMAGDDIPTAIESAFREAADAAEGTGWANMCPVGTIAGEVADVEPELRATTGEIFDEWITAGTKLLSARGMTTPAARDLVVAVLAALEGAFVMARTLRSRDPLISSGKAMAAYAALLSSGDVDIIG</sequence>
<dbReference type="Pfam" id="PF00440">
    <property type="entry name" value="TetR_N"/>
    <property type="match status" value="1"/>
</dbReference>
<reference evidence="6 7" key="1">
    <citation type="submission" date="2015-05" db="EMBL/GenBank/DDBJ databases">
        <title>Draft genome sequence of the bacterium Gordonia jacobaea a new member of the Gordonia genus.</title>
        <authorList>
            <person name="Jimenez-Galisteo G."/>
            <person name="Dominguez A."/>
            <person name="Munoz E."/>
            <person name="Vinas M."/>
        </authorList>
    </citation>
    <scope>NUCLEOTIDE SEQUENCE [LARGE SCALE GENOMIC DNA]</scope>
    <source>
        <strain evidence="7">mv1</strain>
    </source>
</reference>
<protein>
    <submittedName>
        <fullName evidence="6">TetR family transcriptional regulator</fullName>
    </submittedName>
</protein>
<accession>A0ABR5I8N7</accession>
<name>A0ABR5I8N7_9ACTN</name>
<dbReference type="EMBL" id="LDTZ01000021">
    <property type="protein sequence ID" value="KNA89993.1"/>
    <property type="molecule type" value="Genomic_DNA"/>
</dbReference>
<dbReference type="InterPro" id="IPR001647">
    <property type="entry name" value="HTH_TetR"/>
</dbReference>
<dbReference type="InterPro" id="IPR009057">
    <property type="entry name" value="Homeodomain-like_sf"/>
</dbReference>
<evidence type="ECO:0000313" key="7">
    <source>
        <dbReference type="Proteomes" id="UP000037247"/>
    </source>
</evidence>
<gene>
    <name evidence="6" type="ORF">ABW18_18510</name>
</gene>
<organism evidence="6 7">
    <name type="scientific">Gordonia jacobaea</name>
    <dbReference type="NCBI Taxonomy" id="122202"/>
    <lineage>
        <taxon>Bacteria</taxon>
        <taxon>Bacillati</taxon>
        <taxon>Actinomycetota</taxon>
        <taxon>Actinomycetes</taxon>
        <taxon>Mycobacteriales</taxon>
        <taxon>Gordoniaceae</taxon>
        <taxon>Gordonia</taxon>
    </lineage>
</organism>
<keyword evidence="1" id="KW-0805">Transcription regulation</keyword>
<dbReference type="SUPFAM" id="SSF46689">
    <property type="entry name" value="Homeodomain-like"/>
    <property type="match status" value="1"/>
</dbReference>
<feature type="domain" description="Transcriptional regulator LmrA/YxaF-like C-terminal" evidence="5">
    <location>
        <begin position="68"/>
        <end position="164"/>
    </location>
</feature>
<feature type="domain" description="HTH tetR-type" evidence="4">
    <location>
        <begin position="5"/>
        <end position="41"/>
    </location>
</feature>
<keyword evidence="7" id="KW-1185">Reference proteome</keyword>
<dbReference type="SUPFAM" id="SSF48498">
    <property type="entry name" value="Tetracyclin repressor-like, C-terminal domain"/>
    <property type="match status" value="1"/>
</dbReference>
<evidence type="ECO:0000256" key="2">
    <source>
        <dbReference type="ARBA" id="ARBA00023125"/>
    </source>
</evidence>
<dbReference type="PANTHER" id="PTHR47506:SF3">
    <property type="entry name" value="HTH-TYPE TRANSCRIPTIONAL REGULATOR LMRA"/>
    <property type="match status" value="1"/>
</dbReference>
<evidence type="ECO:0000256" key="3">
    <source>
        <dbReference type="ARBA" id="ARBA00023163"/>
    </source>
</evidence>
<evidence type="ECO:0000259" key="5">
    <source>
        <dbReference type="Pfam" id="PF21993"/>
    </source>
</evidence>